<feature type="modified residue" description="4-aspartylphosphate" evidence="2">
    <location>
        <position position="321"/>
    </location>
</feature>
<evidence type="ECO:0000256" key="1">
    <source>
        <dbReference type="ARBA" id="ARBA00022553"/>
    </source>
</evidence>
<dbReference type="InterPro" id="IPR050595">
    <property type="entry name" value="Bact_response_regulator"/>
</dbReference>
<gene>
    <name evidence="4" type="ORF">HJG54_31965</name>
</gene>
<organism evidence="4">
    <name type="scientific">Leptolyngbya sp. NK1-12</name>
    <dbReference type="NCBI Taxonomy" id="2547451"/>
    <lineage>
        <taxon>Bacteria</taxon>
        <taxon>Bacillati</taxon>
        <taxon>Cyanobacteriota</taxon>
        <taxon>Cyanophyceae</taxon>
        <taxon>Leptolyngbyales</taxon>
        <taxon>Leptolyngbyaceae</taxon>
        <taxon>Leptolyngbya group</taxon>
        <taxon>Leptolyngbya</taxon>
    </lineage>
</organism>
<sequence>MPASFEARRVTALRHIEFLKNLEQLRFTGQLVQTDAAGQRWNFYFCQGRLLYATGGPHPVRRWRRNLLTFCPRIPTYRLAWQADLAKVDPTKHEFSWEYALLNLWVTQQRIKLEQAEKFIDAAITEVIFDVMQATEVTEKIQYSKTFSPLFQPIEVDMAVGKADLWQQRWHQAGLEGYSPNQAPIIKQPDQLRQLGSAQLYQTLIHLLDGQRTLRDVAVEMRRDVVEITSALQHFNQMGLVEFTSIADLPGLVFQREPPRASQIMVTPTSALIACVDDSSTVRNMMEQLLITSGYQFLGVEDPLRAIGILLARKPDLIFLDLIMPNVNGYEICEKLRKISCFRKTPIVILTGSDGYANRLRSNFVGASDFLSKPLNAEAVLGVIHKHLQPASDLSSVQL</sequence>
<dbReference type="PANTHER" id="PTHR44591:SF23">
    <property type="entry name" value="CHEY SUBFAMILY"/>
    <property type="match status" value="1"/>
</dbReference>
<dbReference type="Gene3D" id="3.40.50.2300">
    <property type="match status" value="1"/>
</dbReference>
<evidence type="ECO:0000259" key="3">
    <source>
        <dbReference type="PROSITE" id="PS50110"/>
    </source>
</evidence>
<dbReference type="InterPro" id="IPR001789">
    <property type="entry name" value="Sig_transdc_resp-reg_receiver"/>
</dbReference>
<feature type="domain" description="Response regulatory" evidence="3">
    <location>
        <begin position="272"/>
        <end position="388"/>
    </location>
</feature>
<dbReference type="InterPro" id="IPR024186">
    <property type="entry name" value="Sig_transdc_resp-reg_PatA"/>
</dbReference>
<dbReference type="SMART" id="SM00448">
    <property type="entry name" value="REC"/>
    <property type="match status" value="1"/>
</dbReference>
<evidence type="ECO:0000256" key="2">
    <source>
        <dbReference type="PROSITE-ProRule" id="PRU00169"/>
    </source>
</evidence>
<dbReference type="Pfam" id="PF00072">
    <property type="entry name" value="Response_reg"/>
    <property type="match status" value="1"/>
</dbReference>
<dbReference type="GO" id="GO:0000160">
    <property type="term" value="P:phosphorelay signal transduction system"/>
    <property type="evidence" value="ECO:0007669"/>
    <property type="project" value="InterPro"/>
</dbReference>
<dbReference type="SUPFAM" id="SSF52172">
    <property type="entry name" value="CheY-like"/>
    <property type="match status" value="1"/>
</dbReference>
<dbReference type="PANTHER" id="PTHR44591">
    <property type="entry name" value="STRESS RESPONSE REGULATOR PROTEIN 1"/>
    <property type="match status" value="1"/>
</dbReference>
<proteinExistence type="predicted"/>
<reference evidence="4" key="1">
    <citation type="submission" date="2020-05" db="EMBL/GenBank/DDBJ databases">
        <authorList>
            <person name="Zhu T."/>
            <person name="Keshari N."/>
            <person name="Lu X."/>
        </authorList>
    </citation>
    <scope>NUCLEOTIDE SEQUENCE</scope>
    <source>
        <strain evidence="4">NK1-12</strain>
    </source>
</reference>
<evidence type="ECO:0000313" key="4">
    <source>
        <dbReference type="EMBL" id="WNZ27495.1"/>
    </source>
</evidence>
<dbReference type="InterPro" id="IPR011006">
    <property type="entry name" value="CheY-like_superfamily"/>
</dbReference>
<dbReference type="AlphaFoldDB" id="A0AA97AJ83"/>
<keyword evidence="1 2" id="KW-0597">Phosphoprotein</keyword>
<dbReference type="Pfam" id="PF14332">
    <property type="entry name" value="DUF4388"/>
    <property type="match status" value="1"/>
</dbReference>
<dbReference type="PROSITE" id="PS50110">
    <property type="entry name" value="RESPONSE_REGULATORY"/>
    <property type="match status" value="1"/>
</dbReference>
<accession>A0AA97AJ83</accession>
<dbReference type="PIRSF" id="PIRSF005897">
    <property type="entry name" value="RR_PatA"/>
    <property type="match status" value="1"/>
</dbReference>
<dbReference type="EMBL" id="CP053587">
    <property type="protein sequence ID" value="WNZ27495.1"/>
    <property type="molecule type" value="Genomic_DNA"/>
</dbReference>
<dbReference type="InterPro" id="IPR025497">
    <property type="entry name" value="PatA-like_N"/>
</dbReference>
<protein>
    <submittedName>
        <fullName evidence="4">Response regulator</fullName>
    </submittedName>
</protein>
<name>A0AA97AJ83_9CYAN</name>